<comment type="similarity">
    <text evidence="1">Belongs to the peptidase M17 family.</text>
</comment>
<dbReference type="InterPro" id="IPR011356">
    <property type="entry name" value="Leucine_aapep/pepB"/>
</dbReference>
<reference evidence="7" key="1">
    <citation type="journal article" date="2014" name="Int. J. Syst. Evol. Microbiol.">
        <title>Complete genome sequence of Corynebacterium casei LMG S-19264T (=DSM 44701T), isolated from a smear-ripened cheese.</title>
        <authorList>
            <consortium name="US DOE Joint Genome Institute (JGI-PGF)"/>
            <person name="Walter F."/>
            <person name="Albersmeier A."/>
            <person name="Kalinowski J."/>
            <person name="Ruckert C."/>
        </authorList>
    </citation>
    <scope>NUCLEOTIDE SEQUENCE</scope>
    <source>
        <strain evidence="7">CGMCC 1.7081</strain>
    </source>
</reference>
<keyword evidence="4" id="KW-0378">Hydrolase</keyword>
<dbReference type="SUPFAM" id="SSF53187">
    <property type="entry name" value="Zn-dependent exopeptidases"/>
    <property type="match status" value="1"/>
</dbReference>
<dbReference type="PRINTS" id="PR00481">
    <property type="entry name" value="LAMNOPPTDASE"/>
</dbReference>
<accession>A0A8J3HBT4</accession>
<dbReference type="Gene3D" id="3.40.630.10">
    <property type="entry name" value="Zn peptidases"/>
    <property type="match status" value="1"/>
</dbReference>
<dbReference type="GO" id="GO:0070006">
    <property type="term" value="F:metalloaminopeptidase activity"/>
    <property type="evidence" value="ECO:0007669"/>
    <property type="project" value="InterPro"/>
</dbReference>
<sequence length="466" mass="48496">MTPSSMTPQFAAAGSAAIPLHVIETEALADWLTGQADHVRRWVDANGFTAARGQALLIPGQDGAPEMALAGYADAAQRARHRHVLAGAVQTLPAGTYAIASGLEGQALANECFGWLISSYNFSRYRDTPTPEARALIAPSGIDTARIEALAAAECLTRDLINTPSSDMGPAELEGAARALAREFDAEITVIEGDALLEQNFPMIHAVGRASPRAPRLIDLHWGDTGPKLTLVGKGVCFDTGGLDLKPAASMALMKKDMGGAATVLGLARSIMALGLPLQLRVLIPAVENAVAGNAFRPGDILTSRKGLTVEINNTDAEGRLVLADALALAAEGRPDLIVSMATLTGAARVAVGADIAPFFTDDEIAAGALAQAGPAVADPVWRLPFHEPYELKIEPGIADLDNAPGGGFGGAITAALFLRRFAGPGRYVHFDIYAWSQASTPARPKGALVQGARAVLDALPAMLSL</sequence>
<evidence type="ECO:0000313" key="7">
    <source>
        <dbReference type="EMBL" id="GHH00827.1"/>
    </source>
</evidence>
<keyword evidence="5" id="KW-0464">Manganese</keyword>
<evidence type="ECO:0000256" key="1">
    <source>
        <dbReference type="ARBA" id="ARBA00009528"/>
    </source>
</evidence>
<reference evidence="7" key="2">
    <citation type="submission" date="2020-09" db="EMBL/GenBank/DDBJ databases">
        <authorList>
            <person name="Sun Q."/>
            <person name="Zhou Y."/>
        </authorList>
    </citation>
    <scope>NUCLEOTIDE SEQUENCE</scope>
    <source>
        <strain evidence="7">CGMCC 1.7081</strain>
    </source>
</reference>
<keyword evidence="2 7" id="KW-0031">Aminopeptidase</keyword>
<dbReference type="PANTHER" id="PTHR11963">
    <property type="entry name" value="LEUCINE AMINOPEPTIDASE-RELATED"/>
    <property type="match status" value="1"/>
</dbReference>
<evidence type="ECO:0000256" key="5">
    <source>
        <dbReference type="ARBA" id="ARBA00023211"/>
    </source>
</evidence>
<dbReference type="CDD" id="cd00433">
    <property type="entry name" value="Peptidase_M17"/>
    <property type="match status" value="1"/>
</dbReference>
<evidence type="ECO:0000256" key="3">
    <source>
        <dbReference type="ARBA" id="ARBA00022670"/>
    </source>
</evidence>
<dbReference type="InterPro" id="IPR048816">
    <property type="entry name" value="Peptidase_M17_N_1"/>
</dbReference>
<dbReference type="GO" id="GO:0030145">
    <property type="term" value="F:manganese ion binding"/>
    <property type="evidence" value="ECO:0007669"/>
    <property type="project" value="InterPro"/>
</dbReference>
<feature type="domain" description="Cytosol aminopeptidase" evidence="6">
    <location>
        <begin position="314"/>
        <end position="321"/>
    </location>
</feature>
<dbReference type="PANTHER" id="PTHR11963:SF20">
    <property type="entry name" value="PEPTIDASE B"/>
    <property type="match status" value="1"/>
</dbReference>
<proteinExistence type="inferred from homology"/>
<dbReference type="InterPro" id="IPR043472">
    <property type="entry name" value="Macro_dom-like"/>
</dbReference>
<dbReference type="AlphaFoldDB" id="A0A8J3HBT4"/>
<protein>
    <submittedName>
        <fullName evidence="7">Leucyl aminopeptidase</fullName>
    </submittedName>
</protein>
<dbReference type="Gene3D" id="3.40.220.10">
    <property type="entry name" value="Leucine Aminopeptidase, subunit E, domain 1"/>
    <property type="match status" value="1"/>
</dbReference>
<evidence type="ECO:0000259" key="6">
    <source>
        <dbReference type="PROSITE" id="PS00631"/>
    </source>
</evidence>
<evidence type="ECO:0000313" key="8">
    <source>
        <dbReference type="Proteomes" id="UP000611500"/>
    </source>
</evidence>
<keyword evidence="3" id="KW-0645">Protease</keyword>
<dbReference type="Proteomes" id="UP000611500">
    <property type="component" value="Unassembled WGS sequence"/>
</dbReference>
<evidence type="ECO:0000256" key="4">
    <source>
        <dbReference type="ARBA" id="ARBA00022801"/>
    </source>
</evidence>
<gene>
    <name evidence="7" type="ORF">GCM10010961_37830</name>
</gene>
<keyword evidence="8" id="KW-1185">Reference proteome</keyword>
<evidence type="ECO:0000256" key="2">
    <source>
        <dbReference type="ARBA" id="ARBA00022438"/>
    </source>
</evidence>
<name>A0A8J3HBT4_9RHOB</name>
<dbReference type="Pfam" id="PF00883">
    <property type="entry name" value="Peptidase_M17"/>
    <property type="match status" value="1"/>
</dbReference>
<dbReference type="PROSITE" id="PS00631">
    <property type="entry name" value="CYTOSOL_AP"/>
    <property type="match status" value="1"/>
</dbReference>
<dbReference type="InterPro" id="IPR000819">
    <property type="entry name" value="Peptidase_M17_C"/>
</dbReference>
<organism evidence="7 8">
    <name type="scientific">Pseudodonghicola xiamenensis</name>
    <dbReference type="NCBI Taxonomy" id="337702"/>
    <lineage>
        <taxon>Bacteria</taxon>
        <taxon>Pseudomonadati</taxon>
        <taxon>Pseudomonadota</taxon>
        <taxon>Alphaproteobacteria</taxon>
        <taxon>Rhodobacterales</taxon>
        <taxon>Paracoccaceae</taxon>
        <taxon>Pseudodonghicola</taxon>
    </lineage>
</organism>
<dbReference type="EMBL" id="BNAP01000027">
    <property type="protein sequence ID" value="GHH00827.1"/>
    <property type="molecule type" value="Genomic_DNA"/>
</dbReference>
<dbReference type="GO" id="GO:0006508">
    <property type="term" value="P:proteolysis"/>
    <property type="evidence" value="ECO:0007669"/>
    <property type="project" value="UniProtKB-KW"/>
</dbReference>
<dbReference type="GO" id="GO:0005737">
    <property type="term" value="C:cytoplasm"/>
    <property type="evidence" value="ECO:0007669"/>
    <property type="project" value="InterPro"/>
</dbReference>
<comment type="caution">
    <text evidence="7">The sequence shown here is derived from an EMBL/GenBank/DDBJ whole genome shotgun (WGS) entry which is preliminary data.</text>
</comment>
<dbReference type="Pfam" id="PF21337">
    <property type="entry name" value="Peptidase_M17_N_1"/>
    <property type="match status" value="1"/>
</dbReference>